<evidence type="ECO:0000313" key="6">
    <source>
        <dbReference type="EMBL" id="MTD12628.1"/>
    </source>
</evidence>
<dbReference type="Gene3D" id="3.40.50.2300">
    <property type="match status" value="2"/>
</dbReference>
<comment type="caution">
    <text evidence="6">The sequence shown here is derived from an EMBL/GenBank/DDBJ whole genome shotgun (WGS) entry which is preliminary data.</text>
</comment>
<protein>
    <submittedName>
        <fullName evidence="6">Substrate-binding domain-containing protein</fullName>
    </submittedName>
</protein>
<evidence type="ECO:0000256" key="2">
    <source>
        <dbReference type="ARBA" id="ARBA00023015"/>
    </source>
</evidence>
<dbReference type="PROSITE" id="PS50932">
    <property type="entry name" value="HTH_LACI_2"/>
    <property type="match status" value="1"/>
</dbReference>
<keyword evidence="7" id="KW-1185">Reference proteome</keyword>
<dbReference type="SUPFAM" id="SSF53822">
    <property type="entry name" value="Periplasmic binding protein-like I"/>
    <property type="match status" value="1"/>
</dbReference>
<evidence type="ECO:0000313" key="7">
    <source>
        <dbReference type="Proteomes" id="UP000460221"/>
    </source>
</evidence>
<keyword evidence="1" id="KW-0678">Repressor</keyword>
<dbReference type="InterPro" id="IPR001761">
    <property type="entry name" value="Peripla_BP/Lac1_sug-bd_dom"/>
</dbReference>
<dbReference type="InterPro" id="IPR028082">
    <property type="entry name" value="Peripla_BP_I"/>
</dbReference>
<organism evidence="6 7">
    <name type="scientific">Nakamurella alba</name>
    <dbReference type="NCBI Taxonomy" id="2665158"/>
    <lineage>
        <taxon>Bacteria</taxon>
        <taxon>Bacillati</taxon>
        <taxon>Actinomycetota</taxon>
        <taxon>Actinomycetes</taxon>
        <taxon>Nakamurellales</taxon>
        <taxon>Nakamurellaceae</taxon>
        <taxon>Nakamurella</taxon>
    </lineage>
</organism>
<dbReference type="Gene3D" id="1.10.260.40">
    <property type="entry name" value="lambda repressor-like DNA-binding domains"/>
    <property type="match status" value="1"/>
</dbReference>
<dbReference type="GO" id="GO:0003700">
    <property type="term" value="F:DNA-binding transcription factor activity"/>
    <property type="evidence" value="ECO:0007669"/>
    <property type="project" value="TreeGrafter"/>
</dbReference>
<dbReference type="CDD" id="cd06267">
    <property type="entry name" value="PBP1_LacI_sugar_binding-like"/>
    <property type="match status" value="1"/>
</dbReference>
<keyword evidence="3" id="KW-0238">DNA-binding</keyword>
<dbReference type="SMART" id="SM00354">
    <property type="entry name" value="HTH_LACI"/>
    <property type="match status" value="1"/>
</dbReference>
<dbReference type="Pfam" id="PF00532">
    <property type="entry name" value="Peripla_BP_1"/>
    <property type="match status" value="1"/>
</dbReference>
<evidence type="ECO:0000256" key="4">
    <source>
        <dbReference type="ARBA" id="ARBA00023163"/>
    </source>
</evidence>
<proteinExistence type="predicted"/>
<evidence type="ECO:0000256" key="3">
    <source>
        <dbReference type="ARBA" id="ARBA00023125"/>
    </source>
</evidence>
<dbReference type="PANTHER" id="PTHR30146:SF148">
    <property type="entry name" value="HTH-TYPE TRANSCRIPTIONAL REPRESSOR PURR-RELATED"/>
    <property type="match status" value="1"/>
</dbReference>
<accession>A0A7K1FEV7</accession>
<reference evidence="6 7" key="1">
    <citation type="submission" date="2019-11" db="EMBL/GenBank/DDBJ databases">
        <authorList>
            <person name="Jiang L.-Q."/>
        </authorList>
    </citation>
    <scope>NUCLEOTIDE SEQUENCE [LARGE SCALE GENOMIC DNA]</scope>
    <source>
        <strain evidence="6 7">YIM 132087</strain>
    </source>
</reference>
<dbReference type="GO" id="GO:0000976">
    <property type="term" value="F:transcription cis-regulatory region binding"/>
    <property type="evidence" value="ECO:0007669"/>
    <property type="project" value="TreeGrafter"/>
</dbReference>
<dbReference type="EMBL" id="WLYK01000001">
    <property type="protein sequence ID" value="MTD12628.1"/>
    <property type="molecule type" value="Genomic_DNA"/>
</dbReference>
<keyword evidence="2" id="KW-0805">Transcription regulation</keyword>
<feature type="domain" description="HTH lacI-type" evidence="5">
    <location>
        <begin position="2"/>
        <end position="55"/>
    </location>
</feature>
<dbReference type="PANTHER" id="PTHR30146">
    <property type="entry name" value="LACI-RELATED TRANSCRIPTIONAL REPRESSOR"/>
    <property type="match status" value="1"/>
</dbReference>
<dbReference type="SUPFAM" id="SSF47413">
    <property type="entry name" value="lambda repressor-like DNA-binding domains"/>
    <property type="match status" value="1"/>
</dbReference>
<dbReference type="RefSeq" id="WP_154766658.1">
    <property type="nucleotide sequence ID" value="NZ_WLYK01000001.1"/>
</dbReference>
<evidence type="ECO:0000256" key="1">
    <source>
        <dbReference type="ARBA" id="ARBA00022491"/>
    </source>
</evidence>
<sequence>MPTIYEVARLAGVSPATVSRVFNGVSVNPDYADRVRAAAAELRFTPNRTARRLRRRSSEVIALIIPDIENPFFTSLARGVEDRAQQAGYSVVLCDSDEHHDKEATYLDVVHAEHMAGVILVPATDHPQLDRLLGQGTPAVAVDRSVPGHPVDAVLLDNETIGRQATERLYARGFRRVACITGPHGTETAQQRAAGWQAEFTRRHRRVDPDRYLEHGDYRVGGGRAAMTALLSLRTPPDAVVVANNSMTVGALEVLQERDISPAELGMACVGDLPYSVLQRSGVEVLPLPARALGTAAADLLLARIAGETGPPQRVVMPV</sequence>
<name>A0A7K1FEV7_9ACTN</name>
<dbReference type="AlphaFoldDB" id="A0A7K1FEV7"/>
<dbReference type="CDD" id="cd01392">
    <property type="entry name" value="HTH_LacI"/>
    <property type="match status" value="1"/>
</dbReference>
<dbReference type="Pfam" id="PF00356">
    <property type="entry name" value="LacI"/>
    <property type="match status" value="1"/>
</dbReference>
<dbReference type="Proteomes" id="UP000460221">
    <property type="component" value="Unassembled WGS sequence"/>
</dbReference>
<evidence type="ECO:0000259" key="5">
    <source>
        <dbReference type="PROSITE" id="PS50932"/>
    </source>
</evidence>
<keyword evidence="4" id="KW-0804">Transcription</keyword>
<dbReference type="InterPro" id="IPR010982">
    <property type="entry name" value="Lambda_DNA-bd_dom_sf"/>
</dbReference>
<dbReference type="InterPro" id="IPR000843">
    <property type="entry name" value="HTH_LacI"/>
</dbReference>
<dbReference type="PRINTS" id="PR00036">
    <property type="entry name" value="HTHLACI"/>
</dbReference>
<gene>
    <name evidence="6" type="ORF">GIS00_01545</name>
</gene>